<keyword evidence="2" id="KW-1185">Reference proteome</keyword>
<dbReference type="PANTHER" id="PTHR47197">
    <property type="entry name" value="PROTEIN NIRF"/>
    <property type="match status" value="1"/>
</dbReference>
<dbReference type="AlphaFoldDB" id="A0A225M2X5"/>
<dbReference type="OrthoDB" id="24300at2"/>
<dbReference type="SUPFAM" id="SSF51004">
    <property type="entry name" value="C-terminal (heme d1) domain of cytochrome cd1-nitrite reductase"/>
    <property type="match status" value="1"/>
</dbReference>
<gene>
    <name evidence="1" type="ORF">CEY11_20460</name>
</gene>
<proteinExistence type="predicted"/>
<comment type="caution">
    <text evidence="1">The sequence shown here is derived from an EMBL/GenBank/DDBJ whole genome shotgun (WGS) entry which is preliminary data.</text>
</comment>
<reference evidence="2" key="1">
    <citation type="submission" date="2017-06" db="EMBL/GenBank/DDBJ databases">
        <title>Herbaspirillum phytohormonus sp. nov., isolated from the root nodule of Robinia pseudoacacia in lead-zinc mine.</title>
        <authorList>
            <person name="Fan M."/>
            <person name="Lin Y."/>
        </authorList>
    </citation>
    <scope>NUCLEOTIDE SEQUENCE [LARGE SCALE GENOMIC DNA]</scope>
    <source>
        <strain evidence="2">SC-089</strain>
    </source>
</reference>
<name>A0A225M2X5_9BURK</name>
<dbReference type="EMBL" id="NJIH01000012">
    <property type="protein sequence ID" value="OWT55694.1"/>
    <property type="molecule type" value="Genomic_DNA"/>
</dbReference>
<dbReference type="Proteomes" id="UP000214603">
    <property type="component" value="Unassembled WGS sequence"/>
</dbReference>
<dbReference type="PANTHER" id="PTHR47197:SF3">
    <property type="entry name" value="DIHYDRO-HEME D1 DEHYDROGENASE"/>
    <property type="match status" value="1"/>
</dbReference>
<dbReference type="InterPro" id="IPR011048">
    <property type="entry name" value="Haem_d1_sf"/>
</dbReference>
<dbReference type="Gene3D" id="2.130.10.10">
    <property type="entry name" value="YVTN repeat-like/Quinoprotein amine dehydrogenase"/>
    <property type="match status" value="2"/>
</dbReference>
<dbReference type="InterPro" id="IPR051200">
    <property type="entry name" value="Host-pathogen_enzymatic-act"/>
</dbReference>
<evidence type="ECO:0000313" key="1">
    <source>
        <dbReference type="EMBL" id="OWT55694.1"/>
    </source>
</evidence>
<organism evidence="1 2">
    <name type="scientific">Candidimonas nitroreducens</name>
    <dbReference type="NCBI Taxonomy" id="683354"/>
    <lineage>
        <taxon>Bacteria</taxon>
        <taxon>Pseudomonadati</taxon>
        <taxon>Pseudomonadota</taxon>
        <taxon>Betaproteobacteria</taxon>
        <taxon>Burkholderiales</taxon>
        <taxon>Alcaligenaceae</taxon>
        <taxon>Candidimonas</taxon>
    </lineage>
</organism>
<accession>A0A225M2X5</accession>
<dbReference type="InterPro" id="IPR015943">
    <property type="entry name" value="WD40/YVTN_repeat-like_dom_sf"/>
</dbReference>
<dbReference type="RefSeq" id="WP_088605268.1">
    <property type="nucleotide sequence ID" value="NZ_NJIH01000012.1"/>
</dbReference>
<protein>
    <submittedName>
        <fullName evidence="1">Uncharacterized protein</fullName>
    </submittedName>
</protein>
<evidence type="ECO:0000313" key="2">
    <source>
        <dbReference type="Proteomes" id="UP000214603"/>
    </source>
</evidence>
<sequence length="310" mass="34120">MTARETLLLVEKCSHCISWYDIATGERFHTLELDRYPHEFVTDGAGRTAWIGHYGVETSGHSGAGGHVLFQVDIAGGRLVRTIDLSPYNRLHGMQMDSRDRLYVLSEEKSTLLVLDEPAADAGPKRAVSSAGIKSHLFALTRDGTAAYCMNLLSHTVAKVSPWDPLAAPLLCAPGQKPEGCCLSADEQTLYVTNRWSNTLAAIDTATMRVRCVAASRSDPTRINLFRDGRLFVSNYGDCSLSVVSPDNLNETAYLKLEARAIAVSFHPSRALAFVSQDDDRVAVLDTDDLSIQRYIRTQREPDVSKVVFV</sequence>